<dbReference type="KEGG" id="ccro:CMC5_009650"/>
<name>A0A0K1E7K7_CHOCO</name>
<dbReference type="RefSeq" id="WP_050429295.1">
    <property type="nucleotide sequence ID" value="NZ_CP012159.1"/>
</dbReference>
<dbReference type="AlphaFoldDB" id="A0A0K1E7K7"/>
<organism evidence="1 2">
    <name type="scientific">Chondromyces crocatus</name>
    <dbReference type="NCBI Taxonomy" id="52"/>
    <lineage>
        <taxon>Bacteria</taxon>
        <taxon>Pseudomonadati</taxon>
        <taxon>Myxococcota</taxon>
        <taxon>Polyangia</taxon>
        <taxon>Polyangiales</taxon>
        <taxon>Polyangiaceae</taxon>
        <taxon>Chondromyces</taxon>
    </lineage>
</organism>
<sequence>MGHEDEALRRIRENPFYVLGLRPTASRMEVEREGQKLLGMLELQLASAALYTTPVGPGERTADKVRRAMAELRDPEKRLGYELWARLAPATSGATGAAGGEMPADAEEEELLAMAAEVARAEAREDPRAPFAEALEVFGWAPRGSRR</sequence>
<dbReference type="EMBL" id="CP012159">
    <property type="protein sequence ID" value="AKT36844.1"/>
    <property type="molecule type" value="Genomic_DNA"/>
</dbReference>
<dbReference type="OrthoDB" id="5516917at2"/>
<dbReference type="Proteomes" id="UP000067626">
    <property type="component" value="Chromosome"/>
</dbReference>
<gene>
    <name evidence="1" type="primary">dnaJ</name>
    <name evidence="1" type="ORF">CMC5_009650</name>
</gene>
<keyword evidence="2" id="KW-1185">Reference proteome</keyword>
<protein>
    <submittedName>
        <fullName evidence="1">Molecular chaperone DnaJ</fullName>
    </submittedName>
</protein>
<evidence type="ECO:0000313" key="2">
    <source>
        <dbReference type="Proteomes" id="UP000067626"/>
    </source>
</evidence>
<accession>A0A0K1E7K7</accession>
<evidence type="ECO:0000313" key="1">
    <source>
        <dbReference type="EMBL" id="AKT36844.1"/>
    </source>
</evidence>
<dbReference type="STRING" id="52.CMC5_009650"/>
<proteinExistence type="predicted"/>
<reference evidence="1 2" key="1">
    <citation type="submission" date="2015-07" db="EMBL/GenBank/DDBJ databases">
        <title>Genome analysis of myxobacterium Chondromyces crocatus Cm c5 reveals a high potential for natural compound synthesis and the genetic basis for the loss of fruiting body formation.</title>
        <authorList>
            <person name="Zaburannyi N."/>
            <person name="Bunk B."/>
            <person name="Maier J."/>
            <person name="Overmann J."/>
            <person name="Mueller R."/>
        </authorList>
    </citation>
    <scope>NUCLEOTIDE SEQUENCE [LARGE SCALE GENOMIC DNA]</scope>
    <source>
        <strain evidence="1 2">Cm c5</strain>
    </source>
</reference>